<dbReference type="SUPFAM" id="SSF58100">
    <property type="entry name" value="Bacterial hemolysins"/>
    <property type="match status" value="1"/>
</dbReference>
<dbReference type="Gene3D" id="1.20.1170.10">
    <property type="match status" value="1"/>
</dbReference>
<protein>
    <submittedName>
        <fullName evidence="2">Uncharacterized protein</fullName>
    </submittedName>
</protein>
<comment type="caution">
    <text evidence="2">The sequence shown here is derived from an EMBL/GenBank/DDBJ whole genome shotgun (WGS) entry which is preliminary data.</text>
</comment>
<sequence>MATSAQQQSGAIQGLDRHAGPFVGTLRFSSKGEDGTTTQKEVDVFVLNSQEFIDLQTYLTAAINLPESAQRFEFECSREAFERFVPKDKELYDYLKEYLPPIQQHCFGFKSMTVGPMVNLGGAIANFSEQAAEKYGELHDNLKIVGDRKKRIEDDDVQEAIQECRAILRNIQRDATKKSDECTPIVNQLAAFKAQTEKDQTGLSSAYTRFKAAVPDKNSLGETLKKYIDETRAALDGVAEETQEARAEAEEAGRRKWYWYMPVTGVVFFIIDTVKFKATAGTMKSLKARYENSRPEGEKTQAEMLQVFHKVERLKDLVDWAAEAIDKAIEALENLQAAFSSLKTDLEKLSDRIGNIEGNFSEEYINERVVGLKDLEKAKKTWENVQELAEIFQRNGMILDIDKHPESEEIFI</sequence>
<name>A0A5J5EM19_9PEZI</name>
<dbReference type="InParanoid" id="A0A5J5EM19"/>
<dbReference type="EMBL" id="VXIS01000247">
    <property type="protein sequence ID" value="KAA8895728.1"/>
    <property type="molecule type" value="Genomic_DNA"/>
</dbReference>
<dbReference type="AlphaFoldDB" id="A0A5J5EM19"/>
<reference evidence="2 3" key="1">
    <citation type="submission" date="2019-09" db="EMBL/GenBank/DDBJ databases">
        <title>Draft genome of the ectomycorrhizal ascomycete Sphaerosporella brunnea.</title>
        <authorList>
            <consortium name="DOE Joint Genome Institute"/>
            <person name="Benucci G.M."/>
            <person name="Marozzi G."/>
            <person name="Antonielli L."/>
            <person name="Sanchez S."/>
            <person name="Marco P."/>
            <person name="Wang X."/>
            <person name="Falini L.B."/>
            <person name="Barry K."/>
            <person name="Haridas S."/>
            <person name="Lipzen A."/>
            <person name="Labutti K."/>
            <person name="Grigoriev I.V."/>
            <person name="Murat C."/>
            <person name="Martin F."/>
            <person name="Albertini E."/>
            <person name="Donnini D."/>
            <person name="Bonito G."/>
        </authorList>
    </citation>
    <scope>NUCLEOTIDE SEQUENCE [LARGE SCALE GENOMIC DNA]</scope>
    <source>
        <strain evidence="2 3">Sb_GMNB300</strain>
    </source>
</reference>
<evidence type="ECO:0000313" key="2">
    <source>
        <dbReference type="EMBL" id="KAA8895728.1"/>
    </source>
</evidence>
<proteinExistence type="predicted"/>
<gene>
    <name evidence="2" type="ORF">FN846DRAFT_317443</name>
</gene>
<dbReference type="Proteomes" id="UP000326924">
    <property type="component" value="Unassembled WGS sequence"/>
</dbReference>
<accession>A0A5J5EM19</accession>
<dbReference type="OrthoDB" id="5066239at2759"/>
<evidence type="ECO:0000256" key="1">
    <source>
        <dbReference type="SAM" id="Coils"/>
    </source>
</evidence>
<keyword evidence="1" id="KW-0175">Coiled coil</keyword>
<evidence type="ECO:0000313" key="3">
    <source>
        <dbReference type="Proteomes" id="UP000326924"/>
    </source>
</evidence>
<feature type="coiled-coil region" evidence="1">
    <location>
        <begin position="318"/>
        <end position="352"/>
    </location>
</feature>
<keyword evidence="3" id="KW-1185">Reference proteome</keyword>
<dbReference type="CDD" id="cd22656">
    <property type="entry name" value="ClyA_Cry6Aa-like"/>
    <property type="match status" value="1"/>
</dbReference>
<feature type="coiled-coil region" evidence="1">
    <location>
        <begin position="228"/>
        <end position="255"/>
    </location>
</feature>
<organism evidence="2 3">
    <name type="scientific">Sphaerosporella brunnea</name>
    <dbReference type="NCBI Taxonomy" id="1250544"/>
    <lineage>
        <taxon>Eukaryota</taxon>
        <taxon>Fungi</taxon>
        <taxon>Dikarya</taxon>
        <taxon>Ascomycota</taxon>
        <taxon>Pezizomycotina</taxon>
        <taxon>Pezizomycetes</taxon>
        <taxon>Pezizales</taxon>
        <taxon>Pyronemataceae</taxon>
        <taxon>Sphaerosporella</taxon>
    </lineage>
</organism>